<dbReference type="InterPro" id="IPR026755">
    <property type="entry name" value="Fam221a/b"/>
</dbReference>
<dbReference type="eggNOG" id="ENOG502QR3M">
    <property type="taxonomic scope" value="Eukaryota"/>
</dbReference>
<reference evidence="5" key="1">
    <citation type="journal article" date="2006" name="PLoS Biol.">
        <title>Macronuclear genome sequence of the ciliate Tetrahymena thermophila, a model eukaryote.</title>
        <authorList>
            <person name="Eisen J.A."/>
            <person name="Coyne R.S."/>
            <person name="Wu M."/>
            <person name="Wu D."/>
            <person name="Thiagarajan M."/>
            <person name="Wortman J.R."/>
            <person name="Badger J.H."/>
            <person name="Ren Q."/>
            <person name="Amedeo P."/>
            <person name="Jones K.M."/>
            <person name="Tallon L.J."/>
            <person name="Delcher A.L."/>
            <person name="Salzberg S.L."/>
            <person name="Silva J.C."/>
            <person name="Haas B.J."/>
            <person name="Majoros W.H."/>
            <person name="Farzad M."/>
            <person name="Carlton J.M."/>
            <person name="Smith R.K. Jr."/>
            <person name="Garg J."/>
            <person name="Pearlman R.E."/>
            <person name="Karrer K.M."/>
            <person name="Sun L."/>
            <person name="Manning G."/>
            <person name="Elde N.C."/>
            <person name="Turkewitz A.P."/>
            <person name="Asai D.J."/>
            <person name="Wilkes D.E."/>
            <person name="Wang Y."/>
            <person name="Cai H."/>
            <person name="Collins K."/>
            <person name="Stewart B.A."/>
            <person name="Lee S.R."/>
            <person name="Wilamowska K."/>
            <person name="Weinberg Z."/>
            <person name="Ruzzo W.L."/>
            <person name="Wloga D."/>
            <person name="Gaertig J."/>
            <person name="Frankel J."/>
            <person name="Tsao C.-C."/>
            <person name="Gorovsky M.A."/>
            <person name="Keeling P.J."/>
            <person name="Waller R.F."/>
            <person name="Patron N.J."/>
            <person name="Cherry J.M."/>
            <person name="Stover N.A."/>
            <person name="Krieger C.J."/>
            <person name="del Toro C."/>
            <person name="Ryder H.F."/>
            <person name="Williamson S.C."/>
            <person name="Barbeau R.A."/>
            <person name="Hamilton E.P."/>
            <person name="Orias E."/>
        </authorList>
    </citation>
    <scope>NUCLEOTIDE SEQUENCE [LARGE SCALE GENOMIC DNA]</scope>
    <source>
        <strain evidence="5">SB210</strain>
    </source>
</reference>
<comment type="similarity">
    <text evidence="1">Belongs to the FAM221 family.</text>
</comment>
<dbReference type="PANTHER" id="PTHR31214:SF2">
    <property type="entry name" value="PROTEIN FAM221A"/>
    <property type="match status" value="1"/>
</dbReference>
<organism evidence="4 5">
    <name type="scientific">Tetrahymena thermophila (strain SB210)</name>
    <dbReference type="NCBI Taxonomy" id="312017"/>
    <lineage>
        <taxon>Eukaryota</taxon>
        <taxon>Sar</taxon>
        <taxon>Alveolata</taxon>
        <taxon>Ciliophora</taxon>
        <taxon>Intramacronucleata</taxon>
        <taxon>Oligohymenophorea</taxon>
        <taxon>Hymenostomatida</taxon>
        <taxon>Tetrahymenina</taxon>
        <taxon>Tetrahymenidae</taxon>
        <taxon>Tetrahymena</taxon>
    </lineage>
</organism>
<keyword evidence="5" id="KW-1185">Reference proteome</keyword>
<dbReference type="HOGENOM" id="CLU_080852_1_0_1"/>
<sequence>MAERLVINSDAAKHVQAYLEYQQLVGDYHNNGQLMSEKEFEEFKKNYREKAKNRIYCSWRNERGQDCKMVGPATKCFCDHRFKDHEYLDPKDKTKVHCKVPKCNCKCYYYIPAYGSYDFKCLCKHSYRDHDNIKKICNNKCGCSGFSSTWSCSCGSKFAGHTTVMETREDRIRLGKPVDDMDRLTDELNVPVNMGGLTSFQQLVTGGDRYEQMIDKMGQNAITGPPQQGMLTGPPGHQRTGSNKLMLGNGQQQQQGNNQMQLYGNQQQEVSALSLFNTPHQFARAKTMPVRPAIKR</sequence>
<accession>Q22AF9</accession>
<name>Q22AF9_TETTS</name>
<evidence type="ECO:0000256" key="3">
    <source>
        <dbReference type="SAM" id="MobiDB-lite"/>
    </source>
</evidence>
<dbReference type="AlphaFoldDB" id="Q22AF9"/>
<evidence type="ECO:0000313" key="5">
    <source>
        <dbReference type="Proteomes" id="UP000009168"/>
    </source>
</evidence>
<dbReference type="OMA" id="HDWMATE"/>
<evidence type="ECO:0000256" key="2">
    <source>
        <dbReference type="ARBA" id="ARBA00039630"/>
    </source>
</evidence>
<evidence type="ECO:0000313" key="4">
    <source>
        <dbReference type="EMBL" id="EAR82283.1"/>
    </source>
</evidence>
<dbReference type="PANTHER" id="PTHR31214">
    <property type="entry name" value="PROTEIN FAM221A-RELATED"/>
    <property type="match status" value="1"/>
</dbReference>
<feature type="compositionally biased region" description="Low complexity" evidence="3">
    <location>
        <begin position="245"/>
        <end position="255"/>
    </location>
</feature>
<dbReference type="RefSeq" id="XP_001029946.1">
    <property type="nucleotide sequence ID" value="XM_001029946.3"/>
</dbReference>
<proteinExistence type="inferred from homology"/>
<dbReference type="EMBL" id="GG662573">
    <property type="protein sequence ID" value="EAR82283.1"/>
    <property type="molecule type" value="Genomic_DNA"/>
</dbReference>
<dbReference type="InParanoid" id="Q22AF9"/>
<feature type="region of interest" description="Disordered" evidence="3">
    <location>
        <begin position="226"/>
        <end position="255"/>
    </location>
</feature>
<dbReference type="Pfam" id="PF14753">
    <property type="entry name" value="FAM221"/>
    <property type="match status" value="1"/>
</dbReference>
<protein>
    <recommendedName>
        <fullName evidence="2">Protein FAM221A</fullName>
    </recommendedName>
</protein>
<evidence type="ECO:0000256" key="1">
    <source>
        <dbReference type="ARBA" id="ARBA00011026"/>
    </source>
</evidence>
<dbReference type="GeneID" id="7827821"/>
<dbReference type="OrthoDB" id="310364at2759"/>
<dbReference type="KEGG" id="tet:TTHERM_01229000"/>
<dbReference type="Proteomes" id="UP000009168">
    <property type="component" value="Unassembled WGS sequence"/>
</dbReference>
<gene>
    <name evidence="4" type="ORF">TTHERM_01229000</name>
</gene>